<protein>
    <submittedName>
        <fullName evidence="2">Uncharacterized protein</fullName>
    </submittedName>
</protein>
<organism evidence="2">
    <name type="scientific">Tanacetum cinerariifolium</name>
    <name type="common">Dalmatian daisy</name>
    <name type="synonym">Chrysanthemum cinerariifolium</name>
    <dbReference type="NCBI Taxonomy" id="118510"/>
    <lineage>
        <taxon>Eukaryota</taxon>
        <taxon>Viridiplantae</taxon>
        <taxon>Streptophyta</taxon>
        <taxon>Embryophyta</taxon>
        <taxon>Tracheophyta</taxon>
        <taxon>Spermatophyta</taxon>
        <taxon>Magnoliopsida</taxon>
        <taxon>eudicotyledons</taxon>
        <taxon>Gunneridae</taxon>
        <taxon>Pentapetalae</taxon>
        <taxon>asterids</taxon>
        <taxon>campanulids</taxon>
        <taxon>Asterales</taxon>
        <taxon>Asteraceae</taxon>
        <taxon>Asteroideae</taxon>
        <taxon>Anthemideae</taxon>
        <taxon>Anthemidinae</taxon>
        <taxon>Tanacetum</taxon>
    </lineage>
</organism>
<sequence length="395" mass="45009">MILESIENGPLLWPTVEENRVTRPKKYSELSATEVIQADFDVKTTNIILQGLPPESTNPKKKRDEAWFKDKVLLVQSQANGQVLHEEELDFLANPGIAGTQSTKYVITNNAAYQADDLDAYDSDCDEINSAKIALMVNLSHYGSDNLAEVHNQDNVLNNVIDQDVQALSISEQSNIMNQSETKITSYSNIISNSHYMNESQYTTVQNSSSPAQQDDLILSVIEQLKTQVVNCTKINQDNKNVNEILTTELERYKDQVRILKEQNNVNKASESCAQSLKIDNVKHTLSEHLKEKESLEQMATLLKNDFQKEESRNIDRELALEKQSQEKDTVIMKLKEKIKSLSGNVKEEKIKRELEEIEAITIELDHRVTKLVAENEHLKQTYKQLYDLIKSSRV</sequence>
<keyword evidence="1" id="KW-0175">Coiled coil</keyword>
<reference evidence="2" key="1">
    <citation type="journal article" date="2019" name="Sci. Rep.">
        <title>Draft genome of Tanacetum cinerariifolium, the natural source of mosquito coil.</title>
        <authorList>
            <person name="Yamashiro T."/>
            <person name="Shiraishi A."/>
            <person name="Satake H."/>
            <person name="Nakayama K."/>
        </authorList>
    </citation>
    <scope>NUCLEOTIDE SEQUENCE</scope>
</reference>
<evidence type="ECO:0000313" key="2">
    <source>
        <dbReference type="EMBL" id="GEZ66121.1"/>
    </source>
</evidence>
<dbReference type="EMBL" id="BKCJ010306769">
    <property type="protein sequence ID" value="GEZ66121.1"/>
    <property type="molecule type" value="Genomic_DNA"/>
</dbReference>
<gene>
    <name evidence="2" type="ORF">Tci_538094</name>
</gene>
<accession>A0A699INN3</accession>
<proteinExistence type="predicted"/>
<evidence type="ECO:0000256" key="1">
    <source>
        <dbReference type="SAM" id="Coils"/>
    </source>
</evidence>
<name>A0A699INN3_TANCI</name>
<comment type="caution">
    <text evidence="2">The sequence shown here is derived from an EMBL/GenBank/DDBJ whole genome shotgun (WGS) entry which is preliminary data.</text>
</comment>
<feature type="coiled-coil region" evidence="1">
    <location>
        <begin position="236"/>
        <end position="352"/>
    </location>
</feature>
<dbReference type="AlphaFoldDB" id="A0A699INN3"/>